<dbReference type="Proteomes" id="UP000039046">
    <property type="component" value="Unassembled WGS sequence"/>
</dbReference>
<dbReference type="InterPro" id="IPR016181">
    <property type="entry name" value="Acyl_CoA_acyltransferase"/>
</dbReference>
<dbReference type="PROSITE" id="PS51186">
    <property type="entry name" value="GNAT"/>
    <property type="match status" value="1"/>
</dbReference>
<dbReference type="AlphaFoldDB" id="A0A0A1TNJ4"/>
<dbReference type="OrthoDB" id="2832510at2759"/>
<organism evidence="2 3">
    <name type="scientific">[Torrubiella] hemipterigena</name>
    <dbReference type="NCBI Taxonomy" id="1531966"/>
    <lineage>
        <taxon>Eukaryota</taxon>
        <taxon>Fungi</taxon>
        <taxon>Dikarya</taxon>
        <taxon>Ascomycota</taxon>
        <taxon>Pezizomycotina</taxon>
        <taxon>Sordariomycetes</taxon>
        <taxon>Hypocreomycetidae</taxon>
        <taxon>Hypocreales</taxon>
        <taxon>Clavicipitaceae</taxon>
        <taxon>Clavicipitaceae incertae sedis</taxon>
        <taxon>'Torrubiella' clade</taxon>
    </lineage>
</organism>
<dbReference type="EMBL" id="CDHN01000005">
    <property type="protein sequence ID" value="CEJ93015.1"/>
    <property type="molecule type" value="Genomic_DNA"/>
</dbReference>
<sequence>MAKSPVAVQISVIDKDEDIVQGFKCATTTFGHQIHDGIWTVANPGWDSPDGEAQCAARLVKRFKDITTDKNGNPNTIFLKATVPSTGEPVGFAIWVQASVVPGCGEKPIEDLSAGQDLEQLYPGNRDEQLYLADLDRSLHRQRFDVVKAKATDATPAVFVLDLCCVRPGFQGQGIAKHLVLWGLEEAKKRGNLEAITEASAMGRHVYSKLGFVQEGPEITYQVDDKFKERALPSNIFMRTRPTIE</sequence>
<dbReference type="CDD" id="cd04301">
    <property type="entry name" value="NAT_SF"/>
    <property type="match status" value="1"/>
</dbReference>
<feature type="domain" description="N-acetyltransferase" evidence="1">
    <location>
        <begin position="107"/>
        <end position="233"/>
    </location>
</feature>
<keyword evidence="3" id="KW-1185">Reference proteome</keyword>
<evidence type="ECO:0000313" key="3">
    <source>
        <dbReference type="Proteomes" id="UP000039046"/>
    </source>
</evidence>
<protein>
    <recommendedName>
        <fullName evidence="1">N-acetyltransferase domain-containing protein</fullName>
    </recommendedName>
</protein>
<dbReference type="GO" id="GO:0016747">
    <property type="term" value="F:acyltransferase activity, transferring groups other than amino-acyl groups"/>
    <property type="evidence" value="ECO:0007669"/>
    <property type="project" value="InterPro"/>
</dbReference>
<name>A0A0A1TNJ4_9HYPO</name>
<proteinExistence type="predicted"/>
<dbReference type="Gene3D" id="3.40.630.30">
    <property type="match status" value="1"/>
</dbReference>
<evidence type="ECO:0000313" key="2">
    <source>
        <dbReference type="EMBL" id="CEJ93015.1"/>
    </source>
</evidence>
<reference evidence="2 3" key="1">
    <citation type="journal article" date="2015" name="Genome Announc.">
        <title>Draft Genome Sequence and Gene Annotation of the Entomopathogenic Fungus Verticillium hemipterigenum.</title>
        <authorList>
            <person name="Horn F."/>
            <person name="Habel A."/>
            <person name="Scharf D.H."/>
            <person name="Dworschak J."/>
            <person name="Brakhage A.A."/>
            <person name="Guthke R."/>
            <person name="Hertweck C."/>
            <person name="Linde J."/>
        </authorList>
    </citation>
    <scope>NUCLEOTIDE SEQUENCE [LARGE SCALE GENOMIC DNA]</scope>
</reference>
<dbReference type="HOGENOM" id="CLU_099938_0_0_1"/>
<evidence type="ECO:0000259" key="1">
    <source>
        <dbReference type="PROSITE" id="PS51186"/>
    </source>
</evidence>
<dbReference type="InterPro" id="IPR052523">
    <property type="entry name" value="Trichothecene_AcTrans"/>
</dbReference>
<dbReference type="PANTHER" id="PTHR42791">
    <property type="entry name" value="GNAT FAMILY ACETYLTRANSFERASE"/>
    <property type="match status" value="1"/>
</dbReference>
<gene>
    <name evidence="2" type="ORF">VHEMI08635</name>
</gene>
<dbReference type="InterPro" id="IPR000182">
    <property type="entry name" value="GNAT_dom"/>
</dbReference>
<dbReference type="Pfam" id="PF13673">
    <property type="entry name" value="Acetyltransf_10"/>
    <property type="match status" value="1"/>
</dbReference>
<accession>A0A0A1TNJ4</accession>
<dbReference type="STRING" id="1531966.A0A0A1TNJ4"/>
<dbReference type="SUPFAM" id="SSF55729">
    <property type="entry name" value="Acyl-CoA N-acyltransferases (Nat)"/>
    <property type="match status" value="1"/>
</dbReference>
<dbReference type="PANTHER" id="PTHR42791:SF14">
    <property type="entry name" value="N-ACETYLTRANSFERASE DOMAIN-CONTAINING PROTEIN"/>
    <property type="match status" value="1"/>
</dbReference>